<dbReference type="InterPro" id="IPR004045">
    <property type="entry name" value="Glutathione_S-Trfase_N"/>
</dbReference>
<evidence type="ECO:0000259" key="4">
    <source>
        <dbReference type="PROSITE" id="PS50405"/>
    </source>
</evidence>
<sequence>MSDNKLTLYTLPTPNGIAVSILLEELKAAYGGPEYEVVKMSISDADIGKVHNQVKSDWFIKLNPNGRIPTIVHNGFPVFETSAIDLYLAAQFDKERKFSFEPSAQSHEYFEEIEWLFFAHGGVGPMQGQANHFNLYAPEDLPYAKKRYLNETKRLYSVLALRLKDRDYLAGAGRGKYALADIKTWSWVRFSDRLGIDLSEWPDVKAWYDRINERPAVKIGVTIGAA</sequence>
<dbReference type="OrthoDB" id="422574at2759"/>
<dbReference type="SFLD" id="SFLDG01151">
    <property type="entry name" value="Main.2:_Nu-like"/>
    <property type="match status" value="1"/>
</dbReference>
<dbReference type="InterPro" id="IPR040079">
    <property type="entry name" value="Glutathione_S-Trfase"/>
</dbReference>
<name>A0A164SWZ0_9AGAM</name>
<dbReference type="Gene3D" id="1.20.1050.10">
    <property type="match status" value="1"/>
</dbReference>
<comment type="similarity">
    <text evidence="1 2">Belongs to the GST superfamily.</text>
</comment>
<dbReference type="PANTHER" id="PTHR44051">
    <property type="entry name" value="GLUTATHIONE S-TRANSFERASE-RELATED"/>
    <property type="match status" value="1"/>
</dbReference>
<gene>
    <name evidence="5" type="ORF">SISNIDRAFT_487189</name>
</gene>
<evidence type="ECO:0000313" key="5">
    <source>
        <dbReference type="EMBL" id="KZS91877.1"/>
    </source>
</evidence>
<evidence type="ECO:0000256" key="2">
    <source>
        <dbReference type="RuleBase" id="RU003494"/>
    </source>
</evidence>
<dbReference type="InterPro" id="IPR036282">
    <property type="entry name" value="Glutathione-S-Trfase_C_sf"/>
</dbReference>
<dbReference type="InterPro" id="IPR004046">
    <property type="entry name" value="GST_C"/>
</dbReference>
<dbReference type="InterPro" id="IPR010987">
    <property type="entry name" value="Glutathione-S-Trfase_C-like"/>
</dbReference>
<dbReference type="Proteomes" id="UP000076722">
    <property type="component" value="Unassembled WGS sequence"/>
</dbReference>
<proteinExistence type="inferred from homology"/>
<feature type="domain" description="GST C-terminal" evidence="4">
    <location>
        <begin position="105"/>
        <end position="226"/>
    </location>
</feature>
<protein>
    <submittedName>
        <fullName evidence="5">Glutathione S-transferase</fullName>
    </submittedName>
</protein>
<dbReference type="EMBL" id="KV419413">
    <property type="protein sequence ID" value="KZS91877.1"/>
    <property type="molecule type" value="Genomic_DNA"/>
</dbReference>
<dbReference type="PANTHER" id="PTHR44051:SF8">
    <property type="entry name" value="GLUTATHIONE S-TRANSFERASE GSTA"/>
    <property type="match status" value="1"/>
</dbReference>
<dbReference type="GO" id="GO:0016740">
    <property type="term" value="F:transferase activity"/>
    <property type="evidence" value="ECO:0007669"/>
    <property type="project" value="UniProtKB-KW"/>
</dbReference>
<dbReference type="SFLD" id="SFLDS00019">
    <property type="entry name" value="Glutathione_Transferase_(cytos"/>
    <property type="match status" value="1"/>
</dbReference>
<dbReference type="PROSITE" id="PS50405">
    <property type="entry name" value="GST_CTER"/>
    <property type="match status" value="1"/>
</dbReference>
<keyword evidence="5" id="KW-0808">Transferase</keyword>
<dbReference type="Gene3D" id="3.40.30.10">
    <property type="entry name" value="Glutaredoxin"/>
    <property type="match status" value="1"/>
</dbReference>
<reference evidence="5 6" key="1">
    <citation type="journal article" date="2016" name="Mol. Biol. Evol.">
        <title>Comparative Genomics of Early-Diverging Mushroom-Forming Fungi Provides Insights into the Origins of Lignocellulose Decay Capabilities.</title>
        <authorList>
            <person name="Nagy L.G."/>
            <person name="Riley R."/>
            <person name="Tritt A."/>
            <person name="Adam C."/>
            <person name="Daum C."/>
            <person name="Floudas D."/>
            <person name="Sun H."/>
            <person name="Yadav J.S."/>
            <person name="Pangilinan J."/>
            <person name="Larsson K.H."/>
            <person name="Matsuura K."/>
            <person name="Barry K."/>
            <person name="Labutti K."/>
            <person name="Kuo R."/>
            <person name="Ohm R.A."/>
            <person name="Bhattacharya S.S."/>
            <person name="Shirouzu T."/>
            <person name="Yoshinaga Y."/>
            <person name="Martin F.M."/>
            <person name="Grigoriev I.V."/>
            <person name="Hibbett D.S."/>
        </authorList>
    </citation>
    <scope>NUCLEOTIDE SEQUENCE [LARGE SCALE GENOMIC DNA]</scope>
    <source>
        <strain evidence="5 6">HHB9708</strain>
    </source>
</reference>
<dbReference type="InterPro" id="IPR036249">
    <property type="entry name" value="Thioredoxin-like_sf"/>
</dbReference>
<dbReference type="STRING" id="1314777.A0A164SWZ0"/>
<dbReference type="Pfam" id="PF00043">
    <property type="entry name" value="GST_C"/>
    <property type="match status" value="1"/>
</dbReference>
<feature type="domain" description="GST N-terminal" evidence="3">
    <location>
        <begin position="3"/>
        <end position="96"/>
    </location>
</feature>
<accession>A0A164SWZ0</accession>
<dbReference type="AlphaFoldDB" id="A0A164SWZ0"/>
<dbReference type="SFLD" id="SFLDG00358">
    <property type="entry name" value="Main_(cytGST)"/>
    <property type="match status" value="1"/>
</dbReference>
<organism evidence="5 6">
    <name type="scientific">Sistotremastrum niveocremeum HHB9708</name>
    <dbReference type="NCBI Taxonomy" id="1314777"/>
    <lineage>
        <taxon>Eukaryota</taxon>
        <taxon>Fungi</taxon>
        <taxon>Dikarya</taxon>
        <taxon>Basidiomycota</taxon>
        <taxon>Agaricomycotina</taxon>
        <taxon>Agaricomycetes</taxon>
        <taxon>Sistotremastrales</taxon>
        <taxon>Sistotremastraceae</taxon>
        <taxon>Sertulicium</taxon>
        <taxon>Sertulicium niveocremeum</taxon>
    </lineage>
</organism>
<evidence type="ECO:0000313" key="6">
    <source>
        <dbReference type="Proteomes" id="UP000076722"/>
    </source>
</evidence>
<dbReference type="PROSITE" id="PS50404">
    <property type="entry name" value="GST_NTER"/>
    <property type="match status" value="1"/>
</dbReference>
<keyword evidence="6" id="KW-1185">Reference proteome</keyword>
<dbReference type="CDD" id="cd03048">
    <property type="entry name" value="GST_N_Ure2p_like"/>
    <property type="match status" value="1"/>
</dbReference>
<evidence type="ECO:0000256" key="1">
    <source>
        <dbReference type="ARBA" id="ARBA00007409"/>
    </source>
</evidence>
<dbReference type="SUPFAM" id="SSF52833">
    <property type="entry name" value="Thioredoxin-like"/>
    <property type="match status" value="1"/>
</dbReference>
<evidence type="ECO:0000259" key="3">
    <source>
        <dbReference type="PROSITE" id="PS50404"/>
    </source>
</evidence>
<dbReference type="Pfam" id="PF02798">
    <property type="entry name" value="GST_N"/>
    <property type="match status" value="1"/>
</dbReference>
<dbReference type="SUPFAM" id="SSF47616">
    <property type="entry name" value="GST C-terminal domain-like"/>
    <property type="match status" value="1"/>
</dbReference>